<reference evidence="3 4" key="1">
    <citation type="submission" date="2014-10" db="EMBL/GenBank/DDBJ databases">
        <title>Draft genome sequence of Actinoplanes utahensis NRRL 12052.</title>
        <authorList>
            <person name="Velasco-Bucheli B."/>
            <person name="del Cerro C."/>
            <person name="Hormigo D."/>
            <person name="Garcia J.L."/>
            <person name="Acebal C."/>
            <person name="Arroyo M."/>
            <person name="de la Mata I."/>
        </authorList>
    </citation>
    <scope>NUCLEOTIDE SEQUENCE [LARGE SCALE GENOMIC DNA]</scope>
    <source>
        <strain evidence="3 4">NRRL 12052</strain>
    </source>
</reference>
<accession>A0A0A6U8H6</accession>
<feature type="domain" description="Pyrrolo-quinoline quinone repeat" evidence="2">
    <location>
        <begin position="86"/>
        <end position="238"/>
    </location>
</feature>
<dbReference type="InterPro" id="IPR018391">
    <property type="entry name" value="PQQ_b-propeller_rpt"/>
</dbReference>
<dbReference type="InterPro" id="IPR011047">
    <property type="entry name" value="Quinoprotein_ADH-like_sf"/>
</dbReference>
<evidence type="ECO:0000256" key="1">
    <source>
        <dbReference type="SAM" id="SignalP"/>
    </source>
</evidence>
<evidence type="ECO:0000259" key="2">
    <source>
        <dbReference type="Pfam" id="PF13360"/>
    </source>
</evidence>
<keyword evidence="4" id="KW-1185">Reference proteome</keyword>
<gene>
    <name evidence="3" type="ORF">MB27_38245</name>
</gene>
<dbReference type="PANTHER" id="PTHR34512">
    <property type="entry name" value="CELL SURFACE PROTEIN"/>
    <property type="match status" value="1"/>
</dbReference>
<organism evidence="3 4">
    <name type="scientific">Actinoplanes utahensis</name>
    <dbReference type="NCBI Taxonomy" id="1869"/>
    <lineage>
        <taxon>Bacteria</taxon>
        <taxon>Bacillati</taxon>
        <taxon>Actinomycetota</taxon>
        <taxon>Actinomycetes</taxon>
        <taxon>Micromonosporales</taxon>
        <taxon>Micromonosporaceae</taxon>
        <taxon>Actinoplanes</taxon>
    </lineage>
</organism>
<sequence length="372" mass="38808">MLLTLALTCAAAPTPAVAAVAPLWDHPGYDAEDSHYNPRETVINGGSVRRLTQKWQATLRTNESCTGFSAPVLAGGRVHVSDQLGVSAQAADNGKTLWRYGWDDPTDTETPRLAVADGLVIVAGGDCNSQSDPDGSLLALDARTGLPRWKQRLDRPVHSVVVDKNVIVVSGGSPSDEDGITAYAVRDGRALWSRAKALTSEVSADGTILARATDGSGIITGTSLALSITDGRQRWERRAGWTARAADASRFYVTDKSGVLSAVGVTDGASGWTATGTGNELIAVDGRRVYRVNGKNIEALDARTGKRVWAVAQKADGRQPVLAGGLLYPGGPVLNATDGTVAGPAFTGDLLVAGGRIHQVTDGVLTTYGPSV</sequence>
<keyword evidence="1" id="KW-0732">Signal</keyword>
<dbReference type="InterPro" id="IPR002372">
    <property type="entry name" value="PQQ_rpt_dom"/>
</dbReference>
<dbReference type="EMBL" id="JRTT01000137">
    <property type="protein sequence ID" value="KHD72335.1"/>
    <property type="molecule type" value="Genomic_DNA"/>
</dbReference>
<dbReference type="STRING" id="1869.MB27_38245"/>
<comment type="caution">
    <text evidence="3">The sequence shown here is derived from an EMBL/GenBank/DDBJ whole genome shotgun (WGS) entry which is preliminary data.</text>
</comment>
<dbReference type="SUPFAM" id="SSF50998">
    <property type="entry name" value="Quinoprotein alcohol dehydrogenase-like"/>
    <property type="match status" value="1"/>
</dbReference>
<dbReference type="Proteomes" id="UP000054537">
    <property type="component" value="Unassembled WGS sequence"/>
</dbReference>
<dbReference type="PANTHER" id="PTHR34512:SF30">
    <property type="entry name" value="OUTER MEMBRANE PROTEIN ASSEMBLY FACTOR BAMB"/>
    <property type="match status" value="1"/>
</dbReference>
<dbReference type="AlphaFoldDB" id="A0A0A6U8H6"/>
<dbReference type="eggNOG" id="COG1520">
    <property type="taxonomic scope" value="Bacteria"/>
</dbReference>
<evidence type="ECO:0000313" key="3">
    <source>
        <dbReference type="EMBL" id="KHD72335.1"/>
    </source>
</evidence>
<protein>
    <recommendedName>
        <fullName evidence="2">Pyrrolo-quinoline quinone repeat domain-containing protein</fullName>
    </recommendedName>
</protein>
<feature type="signal peptide" evidence="1">
    <location>
        <begin position="1"/>
        <end position="18"/>
    </location>
</feature>
<dbReference type="SMART" id="SM00564">
    <property type="entry name" value="PQQ"/>
    <property type="match status" value="6"/>
</dbReference>
<dbReference type="InterPro" id="IPR015943">
    <property type="entry name" value="WD40/YVTN_repeat-like_dom_sf"/>
</dbReference>
<feature type="chain" id="PRO_5002033704" description="Pyrrolo-quinoline quinone repeat domain-containing protein" evidence="1">
    <location>
        <begin position="19"/>
        <end position="372"/>
    </location>
</feature>
<evidence type="ECO:0000313" key="4">
    <source>
        <dbReference type="Proteomes" id="UP000054537"/>
    </source>
</evidence>
<dbReference type="Gene3D" id="2.130.10.10">
    <property type="entry name" value="YVTN repeat-like/Quinoprotein amine dehydrogenase"/>
    <property type="match status" value="1"/>
</dbReference>
<name>A0A0A6U8H6_ACTUT</name>
<dbReference type="Pfam" id="PF13360">
    <property type="entry name" value="PQQ_2"/>
    <property type="match status" value="1"/>
</dbReference>
<proteinExistence type="predicted"/>